<comment type="caution">
    <text evidence="2">The sequence shown here is derived from an EMBL/GenBank/DDBJ whole genome shotgun (WGS) entry which is preliminary data.</text>
</comment>
<dbReference type="SMART" id="SM00710">
    <property type="entry name" value="PbH1"/>
    <property type="match status" value="8"/>
</dbReference>
<reference evidence="2 3" key="1">
    <citation type="journal article" date="2023" name="Antonie Van Leeuwenhoek">
        <title>Mesoterricola silvestris gen. nov., sp. nov., Mesoterricola sediminis sp. nov., Geothrix oryzae sp. nov., Geothrix edaphica sp. nov., Geothrix rubra sp. nov., and Geothrix limicola sp. nov., six novel members of Acidobacteriota isolated from soils.</title>
        <authorList>
            <person name="Itoh H."/>
            <person name="Sugisawa Y."/>
            <person name="Mise K."/>
            <person name="Xu Z."/>
            <person name="Kuniyasu M."/>
            <person name="Ushijima N."/>
            <person name="Kawano K."/>
            <person name="Kobayashi E."/>
            <person name="Shiratori Y."/>
            <person name="Masuda Y."/>
            <person name="Senoo K."/>
        </authorList>
    </citation>
    <scope>NUCLEOTIDE SEQUENCE [LARGE SCALE GENOMIC DNA]</scope>
    <source>
        <strain evidence="2 3">Red804</strain>
    </source>
</reference>
<keyword evidence="3" id="KW-1185">Reference proteome</keyword>
<organism evidence="2 3">
    <name type="scientific">Geothrix limicola</name>
    <dbReference type="NCBI Taxonomy" id="2927978"/>
    <lineage>
        <taxon>Bacteria</taxon>
        <taxon>Pseudomonadati</taxon>
        <taxon>Acidobacteriota</taxon>
        <taxon>Holophagae</taxon>
        <taxon>Holophagales</taxon>
        <taxon>Holophagaceae</taxon>
        <taxon>Geothrix</taxon>
    </lineage>
</organism>
<dbReference type="InterPro" id="IPR012334">
    <property type="entry name" value="Pectin_lyas_fold"/>
</dbReference>
<evidence type="ECO:0000313" key="3">
    <source>
        <dbReference type="Proteomes" id="UP001165069"/>
    </source>
</evidence>
<dbReference type="InterPro" id="IPR008979">
    <property type="entry name" value="Galactose-bd-like_sf"/>
</dbReference>
<dbReference type="InterPro" id="IPR011050">
    <property type="entry name" value="Pectin_lyase_fold/virulence"/>
</dbReference>
<feature type="domain" description="CBM6" evidence="1">
    <location>
        <begin position="183"/>
        <end position="316"/>
    </location>
</feature>
<name>A0ABQ5QLY6_9BACT</name>
<dbReference type="Gene3D" id="2.160.20.10">
    <property type="entry name" value="Single-stranded right-handed beta-helix, Pectin lyase-like"/>
    <property type="match status" value="2"/>
</dbReference>
<protein>
    <recommendedName>
        <fullName evidence="1">CBM6 domain-containing protein</fullName>
    </recommendedName>
</protein>
<dbReference type="EMBL" id="BSDE01000008">
    <property type="protein sequence ID" value="GLH74834.1"/>
    <property type="molecule type" value="Genomic_DNA"/>
</dbReference>
<dbReference type="InterPro" id="IPR005084">
    <property type="entry name" value="CBM6"/>
</dbReference>
<dbReference type="SUPFAM" id="SSF51126">
    <property type="entry name" value="Pectin lyase-like"/>
    <property type="match status" value="1"/>
</dbReference>
<dbReference type="InterPro" id="IPR006626">
    <property type="entry name" value="PbH1"/>
</dbReference>
<dbReference type="Gene3D" id="2.60.120.260">
    <property type="entry name" value="Galactose-binding domain-like"/>
    <property type="match status" value="1"/>
</dbReference>
<evidence type="ECO:0000259" key="1">
    <source>
        <dbReference type="PROSITE" id="PS51175"/>
    </source>
</evidence>
<dbReference type="PROSITE" id="PS51175">
    <property type="entry name" value="CBM6"/>
    <property type="match status" value="1"/>
</dbReference>
<dbReference type="Proteomes" id="UP001165069">
    <property type="component" value="Unassembled WGS sequence"/>
</dbReference>
<dbReference type="PANTHER" id="PTHR36453">
    <property type="entry name" value="SECRETED PROTEIN-RELATED"/>
    <property type="match status" value="1"/>
</dbReference>
<accession>A0ABQ5QLY6</accession>
<gene>
    <name evidence="2" type="ORF">GETHLI_33360</name>
</gene>
<dbReference type="PANTHER" id="PTHR36453:SF1">
    <property type="entry name" value="RIGHT HANDED BETA HELIX DOMAIN-CONTAINING PROTEIN"/>
    <property type="match status" value="1"/>
</dbReference>
<dbReference type="SUPFAM" id="SSF49785">
    <property type="entry name" value="Galactose-binding domain-like"/>
    <property type="match status" value="1"/>
</dbReference>
<dbReference type="Pfam" id="PF13229">
    <property type="entry name" value="Beta_helix"/>
    <property type="match status" value="1"/>
</dbReference>
<evidence type="ECO:0000313" key="2">
    <source>
        <dbReference type="EMBL" id="GLH74834.1"/>
    </source>
</evidence>
<proteinExistence type="predicted"/>
<sequence length="881" mass="94773">MFKRLESDRTPARGLPSGGWPSLARFTCLVLLLAVAALDAWAAAPGATFYVSTEGSDAWTGRLPAPNRDHTDGPFASVSRARDAIRALKAGPGPSGPLTVQIRGGQYFLERPLSFGVEDSGTAQGPVSYEAYRGEHPEFIGGRRLVPPASSPGAPVVFSLPETGAGPWAFRSLFVDGRREVRARYPNVEAADPRKAFLYVKPAPDQLSFGVSVGGIHHPGDWLEYRVQVPADGDYLLWLHYGALNAPYGVTAMDGRTWVQVDGQRTFPLGDLADTGGWSPARWAKAARIRLSAGTHLLRWQNQKGGGLVLDALVLCDDAAWMPQGTMTAAPEKGHRVVLPARAFARSHGRQITVNGAGSGPRNAIWCARDEVHPAWLEAPDAEVHVFQSGDSRAFSEILSIRGYDPAEGRLLLGGPEAHSALNPGDRYYIENVKEELDAPGEWFLDARARSLTYLPRSSFSARSEVIVPMTTRLIQVEGGRSAETPVHHLRFSGLTFRDTDWVRGGASAGYGMGDDGAILFANAEACAVEDCRFLNLGAYAVCLDQGRRNTVRGCDVAHAGGGGVLIRGGRDNQITDNHLHHLGEAYQHVGGIVLEGVGASGNDVSHNAIHDTSRYGISLKEPGEKNVIAFNRIQNTNLETYDSGGIEVTQHDRAFRSGSAIRNNLVADTIGFSSIFGEPIYMSWGIYLDSFASGYEVSGNVVCRTWNGGVMLQGGKENRVTNNVFVDGQVSQGTIANYQGQSSGLKVNANILAFSSPEAVAFDTGTLGPGVLQMDRNLYFPPGGVPPVFTSPGAERFSEWQGLGRDAASLVADPRFRMAKGDDYALRPGSPAFRLGFKALPLDQVGPRTRACTCSIRPAGPAFWGTPRPSLKRLAKNTRD</sequence>
<dbReference type="InterPro" id="IPR039448">
    <property type="entry name" value="Beta_helix"/>
</dbReference>